<proteinExistence type="predicted"/>
<gene>
    <name evidence="2" type="ORF">NCTC12119_04778</name>
</gene>
<feature type="region of interest" description="Disordered" evidence="1">
    <location>
        <begin position="124"/>
        <end position="147"/>
    </location>
</feature>
<dbReference type="GO" id="GO:0003677">
    <property type="term" value="F:DNA binding"/>
    <property type="evidence" value="ECO:0007669"/>
    <property type="project" value="UniProtKB-KW"/>
</dbReference>
<dbReference type="Pfam" id="PF06666">
    <property type="entry name" value="DUF1173"/>
    <property type="match status" value="1"/>
</dbReference>
<dbReference type="EMBL" id="UIGI01000002">
    <property type="protein sequence ID" value="SUY92749.1"/>
    <property type="molecule type" value="Genomic_DNA"/>
</dbReference>
<accession>A0A381KN77</accession>
<keyword evidence="2" id="KW-0238">DNA-binding</keyword>
<protein>
    <submittedName>
        <fullName evidence="2">Predicted transcriptional regulators containing the CopG/Arc/MetJ DNA-binding domain</fullName>
    </submittedName>
</protein>
<dbReference type="Proteomes" id="UP000255528">
    <property type="component" value="Unassembled WGS sequence"/>
</dbReference>
<dbReference type="AlphaFoldDB" id="A0A381KN77"/>
<reference evidence="2 3" key="1">
    <citation type="submission" date="2018-06" db="EMBL/GenBank/DDBJ databases">
        <authorList>
            <consortium name="Pathogen Informatics"/>
            <person name="Doyle S."/>
        </authorList>
    </citation>
    <scope>NUCLEOTIDE SEQUENCE [LARGE SCALE GENOMIC DNA]</scope>
    <source>
        <strain evidence="2 3">NCTC12119</strain>
    </source>
</reference>
<name>A0A381KN77_9ENTR</name>
<organism evidence="2 3">
    <name type="scientific">Buttiauxella agrestis</name>
    <dbReference type="NCBI Taxonomy" id="82977"/>
    <lineage>
        <taxon>Bacteria</taxon>
        <taxon>Pseudomonadati</taxon>
        <taxon>Pseudomonadota</taxon>
        <taxon>Gammaproteobacteria</taxon>
        <taxon>Enterobacterales</taxon>
        <taxon>Enterobacteriaceae</taxon>
        <taxon>Buttiauxella</taxon>
    </lineage>
</organism>
<dbReference type="InterPro" id="IPR009553">
    <property type="entry name" value="DUF1173"/>
</dbReference>
<evidence type="ECO:0000313" key="2">
    <source>
        <dbReference type="EMBL" id="SUY92749.1"/>
    </source>
</evidence>
<evidence type="ECO:0000313" key="3">
    <source>
        <dbReference type="Proteomes" id="UP000255528"/>
    </source>
</evidence>
<evidence type="ECO:0000256" key="1">
    <source>
        <dbReference type="SAM" id="MobiDB-lite"/>
    </source>
</evidence>
<dbReference type="RefSeq" id="WP_115631991.1">
    <property type="nucleotide sequence ID" value="NZ_UIGI01000002.1"/>
</dbReference>
<sequence>MGQLYNVNIQIGDNVRSFSPAFQTEEKYASGWKSTLEKIHKRNGLDVVVSCGCKGKGKKFLCVRHYASSDTYRLAKYANTGFEHEAQCMYFALDDKSTGLKGYQHGVVREGNDGLLVVKLNSGLNEKDPTTEETPARPPAQRPEGGQSQMTLVGLHSLLWTEACLNCWHPGMAGKRSDSLVRHRLLEAAQGIRCGKTVIADILLVGTDPNSAQAKLQDKKIEGLAGSGKRLLIMSTMARYDAERHEKELAFLPLRQFGGLPLALFSSSIQWANTIRRFPSEYAAWKSGERVAVLALTSAPDKTRRGHSVRVNQIALLHVSKNWIPLDSSYEQLVADKLDAENRNYLKPMRFDASQGEVFPDFVLVDTRSDSPFPLEVFGMATPAYLARKQLKMDYYNRQYGPYGWWYWDATLEKNRESIPSFPEKK</sequence>